<feature type="domain" description="Peptidase M16 N-terminal" evidence="7">
    <location>
        <begin position="79"/>
        <end position="127"/>
    </location>
</feature>
<keyword evidence="3" id="KW-0479">Metal-binding</keyword>
<dbReference type="InterPro" id="IPR011249">
    <property type="entry name" value="Metalloenz_LuxS/M16"/>
</dbReference>
<dbReference type="InterPro" id="IPR011765">
    <property type="entry name" value="Pept_M16_N"/>
</dbReference>
<organism evidence="10 11">
    <name type="scientific">Camelina sativa</name>
    <name type="common">False flax</name>
    <name type="synonym">Myagrum sativum</name>
    <dbReference type="NCBI Taxonomy" id="90675"/>
    <lineage>
        <taxon>Eukaryota</taxon>
        <taxon>Viridiplantae</taxon>
        <taxon>Streptophyta</taxon>
        <taxon>Embryophyta</taxon>
        <taxon>Tracheophyta</taxon>
        <taxon>Spermatophyta</taxon>
        <taxon>Magnoliopsida</taxon>
        <taxon>eudicotyledons</taxon>
        <taxon>Gunneridae</taxon>
        <taxon>Pentapetalae</taxon>
        <taxon>rosids</taxon>
        <taxon>malvids</taxon>
        <taxon>Brassicales</taxon>
        <taxon>Brassicaceae</taxon>
        <taxon>Camelineae</taxon>
        <taxon>Camelina</taxon>
    </lineage>
</organism>
<evidence type="ECO:0000259" key="7">
    <source>
        <dbReference type="Pfam" id="PF00675"/>
    </source>
</evidence>
<keyword evidence="4" id="KW-0378">Hydrolase</keyword>
<dbReference type="RefSeq" id="XP_010448424.1">
    <property type="nucleotide sequence ID" value="XM_010450122.2"/>
</dbReference>
<sequence>MISVCISVRLRMSIVLTNLNPLTYCGLLAVSLSSPLVSPFDHSDSMALEEVEAPPGSKKVINSIRLDNGLKAILISEDGIGTAAAAMLVRSGSFRDPRDAQGLAHLLEHMVFDGSDEYPDGNELSRFTTQFSKLFIHPQLKADVMVREIELLDSEFQLHRSDDMTRLEQLIASTAHKNLPFTKFSWGNKKSLSGNDFLHDQLLSMFKTYFVGASMNLVVHGSANISYYYTLEQSISGDYTHLSCNRQSVLDLLSFFTNSNMSLDFVDKSLDEGECLVESWFNSYYKQTKIPSTITGEWRLRFHANQRFQFPPKNNFLPSLSPNEDHLMIENDNEPLVHKSHIKLWHLPDNDEVPSVSFIVYPALSSELKNQLMVHLYVNHLKDSLSEILYQGGEANFETSILIFEKINIEFKVSGFKENLFNYISEIWKQFKSFTHPYETTFEMVKELVENLLKKSVLEVSGYSNNLMLQEVTESCYDIDQMLKSLSSISYDDFVQFIPHMSSKMFIEGLFKGDISKDESLHMSHLFEESVEIPCDQEYIHIPRGTNTKNVRVQVNSDINSYAEVTFQIGYEKFSAKKTAILKLFHAMIDHNLQDQLSAKEKLGYRVGSNVDFRYGINRFVINITSSVYDPAYLLSRIYNYVKTLEVSLEEVHEDTFKGHIEFLVQTCPDHDGDGDDLWDQITEKRFCQGFNKNLISELKEIRKKDVVRFVKKYLIASSSHSRILEVCIWGCKTSFPTSSV</sequence>
<dbReference type="SUPFAM" id="SSF63411">
    <property type="entry name" value="LuxS/MPP-like metallohydrolase"/>
    <property type="match status" value="4"/>
</dbReference>
<dbReference type="Pfam" id="PF22456">
    <property type="entry name" value="PqqF-like_C_4"/>
    <property type="match status" value="1"/>
</dbReference>
<gene>
    <name evidence="11" type="primary">LOC104730881</name>
</gene>
<reference evidence="10" key="1">
    <citation type="journal article" date="2014" name="Nat. Commun.">
        <title>The emerging biofuel crop Camelina sativa retains a highly undifferentiated hexaploid genome structure.</title>
        <authorList>
            <person name="Kagale S."/>
            <person name="Koh C."/>
            <person name="Nixon J."/>
            <person name="Bollina V."/>
            <person name="Clarke W.E."/>
            <person name="Tuteja R."/>
            <person name="Spillane C."/>
            <person name="Robinson S.J."/>
            <person name="Links M.G."/>
            <person name="Clarke C."/>
            <person name="Higgins E.E."/>
            <person name="Huebert T."/>
            <person name="Sharpe A.G."/>
            <person name="Parkin I.A."/>
        </authorList>
    </citation>
    <scope>NUCLEOTIDE SEQUENCE [LARGE SCALE GENOMIC DNA]</scope>
    <source>
        <strain evidence="10">cv. DH55</strain>
    </source>
</reference>
<evidence type="ECO:0000256" key="6">
    <source>
        <dbReference type="ARBA" id="ARBA00023049"/>
    </source>
</evidence>
<proteinExistence type="inferred from homology"/>
<comment type="similarity">
    <text evidence="1">Belongs to the peptidase M16 family.</text>
</comment>
<accession>A0ABM0UZ44</accession>
<dbReference type="InterPro" id="IPR054734">
    <property type="entry name" value="PqqF-like_C_4"/>
</dbReference>
<evidence type="ECO:0000256" key="4">
    <source>
        <dbReference type="ARBA" id="ARBA00022801"/>
    </source>
</evidence>
<feature type="domain" description="Coenzyme PQQ synthesis protein F-like C-terminal lobe" evidence="9">
    <location>
        <begin position="585"/>
        <end position="669"/>
    </location>
</feature>
<reference evidence="11" key="2">
    <citation type="submission" date="2025-08" db="UniProtKB">
        <authorList>
            <consortium name="RefSeq"/>
        </authorList>
    </citation>
    <scope>IDENTIFICATION</scope>
    <source>
        <tissue evidence="11">Leaf</tissue>
    </source>
</reference>
<dbReference type="PROSITE" id="PS00143">
    <property type="entry name" value="INSULINASE"/>
    <property type="match status" value="1"/>
</dbReference>
<feature type="domain" description="Peptidase M16 middle/third" evidence="8">
    <location>
        <begin position="214"/>
        <end position="484"/>
    </location>
</feature>
<protein>
    <submittedName>
        <fullName evidence="11">Nardilysin-like isoform X1</fullName>
    </submittedName>
</protein>
<dbReference type="GeneID" id="104730881"/>
<keyword evidence="10" id="KW-1185">Reference proteome</keyword>
<dbReference type="InterPro" id="IPR032632">
    <property type="entry name" value="Peptidase_M16_M"/>
</dbReference>
<dbReference type="Gene3D" id="3.30.830.10">
    <property type="entry name" value="Metalloenzyme, LuxS/M16 peptidase-like"/>
    <property type="match status" value="4"/>
</dbReference>
<dbReference type="InterPro" id="IPR050626">
    <property type="entry name" value="Peptidase_M16"/>
</dbReference>
<evidence type="ECO:0000256" key="5">
    <source>
        <dbReference type="ARBA" id="ARBA00022833"/>
    </source>
</evidence>
<dbReference type="InterPro" id="IPR001431">
    <property type="entry name" value="Pept_M16_Zn_BS"/>
</dbReference>
<dbReference type="Pfam" id="PF16187">
    <property type="entry name" value="Peptidase_M16_M"/>
    <property type="match status" value="1"/>
</dbReference>
<evidence type="ECO:0000256" key="3">
    <source>
        <dbReference type="ARBA" id="ARBA00022723"/>
    </source>
</evidence>
<dbReference type="PANTHER" id="PTHR43690">
    <property type="entry name" value="NARDILYSIN"/>
    <property type="match status" value="1"/>
</dbReference>
<evidence type="ECO:0000256" key="2">
    <source>
        <dbReference type="ARBA" id="ARBA00022670"/>
    </source>
</evidence>
<name>A0ABM0UZ44_CAMSA</name>
<dbReference type="Pfam" id="PF00675">
    <property type="entry name" value="Peptidase_M16"/>
    <property type="match status" value="1"/>
</dbReference>
<dbReference type="Proteomes" id="UP000694864">
    <property type="component" value="Chromosome 12"/>
</dbReference>
<evidence type="ECO:0000259" key="8">
    <source>
        <dbReference type="Pfam" id="PF16187"/>
    </source>
</evidence>
<dbReference type="PANTHER" id="PTHR43690:SF28">
    <property type="entry name" value="PEPTIDASE M16 N-TERMINAL DOMAIN-CONTAINING PROTEIN"/>
    <property type="match status" value="1"/>
</dbReference>
<keyword evidence="5" id="KW-0862">Zinc</keyword>
<evidence type="ECO:0000259" key="9">
    <source>
        <dbReference type="Pfam" id="PF22456"/>
    </source>
</evidence>
<keyword evidence="2" id="KW-0645">Protease</keyword>
<evidence type="ECO:0000313" key="11">
    <source>
        <dbReference type="RefSeq" id="XP_010448424.1"/>
    </source>
</evidence>
<evidence type="ECO:0000313" key="10">
    <source>
        <dbReference type="Proteomes" id="UP000694864"/>
    </source>
</evidence>
<keyword evidence="6" id="KW-0482">Metalloprotease</keyword>
<evidence type="ECO:0000256" key="1">
    <source>
        <dbReference type="ARBA" id="ARBA00007261"/>
    </source>
</evidence>